<dbReference type="GO" id="GO:0008061">
    <property type="term" value="F:chitin binding"/>
    <property type="evidence" value="ECO:0007669"/>
    <property type="project" value="InterPro"/>
</dbReference>
<organism evidence="3 4">
    <name type="scientific">Lutimaribacter saemankumensis</name>
    <dbReference type="NCBI Taxonomy" id="490829"/>
    <lineage>
        <taxon>Bacteria</taxon>
        <taxon>Pseudomonadati</taxon>
        <taxon>Pseudomonadota</taxon>
        <taxon>Alphaproteobacteria</taxon>
        <taxon>Rhodobacterales</taxon>
        <taxon>Roseobacteraceae</taxon>
        <taxon>Lutimaribacter</taxon>
    </lineage>
</organism>
<dbReference type="STRING" id="490829.SAMN05421850_101608"/>
<dbReference type="GO" id="GO:0005576">
    <property type="term" value="C:extracellular region"/>
    <property type="evidence" value="ECO:0007669"/>
    <property type="project" value="InterPro"/>
</dbReference>
<dbReference type="InterPro" id="IPR002557">
    <property type="entry name" value="Chitin-bd_dom"/>
</dbReference>
<keyword evidence="1" id="KW-0732">Signal</keyword>
<evidence type="ECO:0000313" key="3">
    <source>
        <dbReference type="EMBL" id="SDI08837.1"/>
    </source>
</evidence>
<feature type="signal peptide" evidence="1">
    <location>
        <begin position="1"/>
        <end position="19"/>
    </location>
</feature>
<sequence length="52" mass="5308">MKIKTTIAALALITLPALASAMCADKTHQAMSCAEGTVWDAGSQACVAQINS</sequence>
<dbReference type="SUPFAM" id="SSF57625">
    <property type="entry name" value="Invertebrate chitin-binding proteins"/>
    <property type="match status" value="1"/>
</dbReference>
<dbReference type="EMBL" id="FNEB01000001">
    <property type="protein sequence ID" value="SDI08837.1"/>
    <property type="molecule type" value="Genomic_DNA"/>
</dbReference>
<evidence type="ECO:0000313" key="4">
    <source>
        <dbReference type="Proteomes" id="UP000199340"/>
    </source>
</evidence>
<name>A0A1G8HQ89_9RHOB</name>
<reference evidence="3 4" key="1">
    <citation type="submission" date="2016-10" db="EMBL/GenBank/DDBJ databases">
        <authorList>
            <person name="de Groot N.N."/>
        </authorList>
    </citation>
    <scope>NUCLEOTIDE SEQUENCE [LARGE SCALE GENOMIC DNA]</scope>
    <source>
        <strain evidence="3 4">DSM 28010</strain>
    </source>
</reference>
<evidence type="ECO:0000256" key="1">
    <source>
        <dbReference type="SAM" id="SignalP"/>
    </source>
</evidence>
<accession>A0A1G8HQ89</accession>
<dbReference type="Pfam" id="PF01607">
    <property type="entry name" value="CBM_14"/>
    <property type="match status" value="1"/>
</dbReference>
<gene>
    <name evidence="3" type="ORF">SAMN05421850_101608</name>
</gene>
<dbReference type="AlphaFoldDB" id="A0A1G8HQ89"/>
<proteinExistence type="predicted"/>
<feature type="domain" description="Chitin-binding type-2" evidence="2">
    <location>
        <begin position="22"/>
        <end position="51"/>
    </location>
</feature>
<dbReference type="RefSeq" id="WP_175491353.1">
    <property type="nucleotide sequence ID" value="NZ_FNEB01000001.1"/>
</dbReference>
<dbReference type="Proteomes" id="UP000199340">
    <property type="component" value="Unassembled WGS sequence"/>
</dbReference>
<evidence type="ECO:0000259" key="2">
    <source>
        <dbReference type="Pfam" id="PF01607"/>
    </source>
</evidence>
<keyword evidence="4" id="KW-1185">Reference proteome</keyword>
<dbReference type="InterPro" id="IPR036508">
    <property type="entry name" value="Chitin-bd_dom_sf"/>
</dbReference>
<protein>
    <submittedName>
        <fullName evidence="3">Chitin binding Peritrophin-A domain-containing protein</fullName>
    </submittedName>
</protein>
<feature type="chain" id="PRO_5011569129" evidence="1">
    <location>
        <begin position="20"/>
        <end position="52"/>
    </location>
</feature>